<dbReference type="Proteomes" id="UP000824109">
    <property type="component" value="Unassembled WGS sequence"/>
</dbReference>
<comment type="caution">
    <text evidence="2">The sequence shown here is derived from an EMBL/GenBank/DDBJ whole genome shotgun (WGS) entry which is preliminary data.</text>
</comment>
<dbReference type="GO" id="GO:0003723">
    <property type="term" value="F:RNA binding"/>
    <property type="evidence" value="ECO:0007669"/>
    <property type="project" value="InterPro"/>
</dbReference>
<name>A0A9D1MA97_9FIRM</name>
<gene>
    <name evidence="2" type="primary">cas5e</name>
    <name evidence="2" type="ORF">IAA61_01905</name>
</gene>
<dbReference type="InterPro" id="IPR010147">
    <property type="entry name" value="CRISPR-assoc_prot_CasD"/>
</dbReference>
<dbReference type="Pfam" id="PF09704">
    <property type="entry name" value="Cas_Cas5d"/>
    <property type="match status" value="1"/>
</dbReference>
<evidence type="ECO:0000256" key="1">
    <source>
        <dbReference type="ARBA" id="ARBA00023118"/>
    </source>
</evidence>
<proteinExistence type="predicted"/>
<dbReference type="GO" id="GO:0051607">
    <property type="term" value="P:defense response to virus"/>
    <property type="evidence" value="ECO:0007669"/>
    <property type="project" value="UniProtKB-KW"/>
</dbReference>
<protein>
    <submittedName>
        <fullName evidence="2">Type I-E CRISPR-associated protein Cas5/CasD</fullName>
    </submittedName>
</protein>
<dbReference type="NCBIfam" id="TIGR02593">
    <property type="entry name" value="CRISPR_cas5"/>
    <property type="match status" value="1"/>
</dbReference>
<evidence type="ECO:0000313" key="3">
    <source>
        <dbReference type="Proteomes" id="UP000824109"/>
    </source>
</evidence>
<dbReference type="Gene3D" id="3.30.70.2660">
    <property type="match status" value="1"/>
</dbReference>
<dbReference type="EMBL" id="DVNB01000023">
    <property type="protein sequence ID" value="HIU56551.1"/>
    <property type="molecule type" value="Genomic_DNA"/>
</dbReference>
<reference evidence="2" key="1">
    <citation type="submission" date="2020-10" db="EMBL/GenBank/DDBJ databases">
        <authorList>
            <person name="Gilroy R."/>
        </authorList>
    </citation>
    <scope>NUCLEOTIDE SEQUENCE</scope>
    <source>
        <strain evidence="2">USAMLcec3-3695</strain>
    </source>
</reference>
<dbReference type="CDD" id="cd09645">
    <property type="entry name" value="Cas5_I-E"/>
    <property type="match status" value="1"/>
</dbReference>
<organism evidence="2 3">
    <name type="scientific">Candidatus Ornithomonoglobus merdipullorum</name>
    <dbReference type="NCBI Taxonomy" id="2840895"/>
    <lineage>
        <taxon>Bacteria</taxon>
        <taxon>Bacillati</taxon>
        <taxon>Bacillota</taxon>
        <taxon>Clostridia</taxon>
        <taxon>Candidatus Ornithomonoglobus</taxon>
    </lineage>
</organism>
<dbReference type="NCBIfam" id="TIGR01868">
    <property type="entry name" value="casD_Cas5e"/>
    <property type="match status" value="1"/>
</dbReference>
<accession>A0A9D1MA97</accession>
<sequence length="217" mass="24539">MPTLLLRLAGPLQSWGVGSKFEIRLTENEPTKSGVIGMIAAALGRRRDEPIDDLASMKFGVRVDRPGVLLRDFHTAKLVKTAKKTESYVTYRYYLSDAVFLAGLESDDRDLLAKIEYALKNPVFPLFLGRRSCPPTLPIVWGMRECSILDALKDEAPLVEGADKMRVRYDSSSGSAMKRDMPISFDVRHRKYGYRYEAEDWVSFGSLDEEHDPMAEL</sequence>
<dbReference type="InterPro" id="IPR021124">
    <property type="entry name" value="CRISPR-assoc_prot_Cas5"/>
</dbReference>
<dbReference type="GO" id="GO:0043571">
    <property type="term" value="P:maintenance of CRISPR repeat elements"/>
    <property type="evidence" value="ECO:0007669"/>
    <property type="project" value="InterPro"/>
</dbReference>
<dbReference type="AlphaFoldDB" id="A0A9D1MA97"/>
<reference evidence="2" key="2">
    <citation type="journal article" date="2021" name="PeerJ">
        <title>Extensive microbial diversity within the chicken gut microbiome revealed by metagenomics and culture.</title>
        <authorList>
            <person name="Gilroy R."/>
            <person name="Ravi A."/>
            <person name="Getino M."/>
            <person name="Pursley I."/>
            <person name="Horton D.L."/>
            <person name="Alikhan N.F."/>
            <person name="Baker D."/>
            <person name="Gharbi K."/>
            <person name="Hall N."/>
            <person name="Watson M."/>
            <person name="Adriaenssens E.M."/>
            <person name="Foster-Nyarko E."/>
            <person name="Jarju S."/>
            <person name="Secka A."/>
            <person name="Antonio M."/>
            <person name="Oren A."/>
            <person name="Chaudhuri R.R."/>
            <person name="La Ragione R."/>
            <person name="Hildebrand F."/>
            <person name="Pallen M.J."/>
        </authorList>
    </citation>
    <scope>NUCLEOTIDE SEQUENCE</scope>
    <source>
        <strain evidence="2">USAMLcec3-3695</strain>
    </source>
</reference>
<keyword evidence="1" id="KW-0051">Antiviral defense</keyword>
<evidence type="ECO:0000313" key="2">
    <source>
        <dbReference type="EMBL" id="HIU56551.1"/>
    </source>
</evidence>
<dbReference type="InterPro" id="IPR013422">
    <property type="entry name" value="CRISPR-assoc_prot_Cas5_N"/>
</dbReference>